<organism evidence="2 3">
    <name type="scientific">Pseudonocardia yunnanensis</name>
    <dbReference type="NCBI Taxonomy" id="58107"/>
    <lineage>
        <taxon>Bacteria</taxon>
        <taxon>Bacillati</taxon>
        <taxon>Actinomycetota</taxon>
        <taxon>Actinomycetes</taxon>
        <taxon>Pseudonocardiales</taxon>
        <taxon>Pseudonocardiaceae</taxon>
        <taxon>Pseudonocardia</taxon>
    </lineage>
</organism>
<dbReference type="Proteomes" id="UP001597114">
    <property type="component" value="Unassembled WGS sequence"/>
</dbReference>
<dbReference type="Gene3D" id="2.160.10.10">
    <property type="entry name" value="Hexapeptide repeat proteins"/>
    <property type="match status" value="1"/>
</dbReference>
<dbReference type="SUPFAM" id="SSF51161">
    <property type="entry name" value="Trimeric LpxA-like enzymes"/>
    <property type="match status" value="2"/>
</dbReference>
<gene>
    <name evidence="2" type="ORF">ACFSJD_07055</name>
</gene>
<feature type="transmembrane region" description="Helical" evidence="1">
    <location>
        <begin position="191"/>
        <end position="214"/>
    </location>
</feature>
<dbReference type="PANTHER" id="PTHR43300">
    <property type="entry name" value="ACETYLTRANSFERASE"/>
    <property type="match status" value="1"/>
</dbReference>
<dbReference type="InterPro" id="IPR011004">
    <property type="entry name" value="Trimer_LpxA-like_sf"/>
</dbReference>
<evidence type="ECO:0000313" key="2">
    <source>
        <dbReference type="EMBL" id="MFD1517236.1"/>
    </source>
</evidence>
<dbReference type="EMBL" id="JBHUCO010000007">
    <property type="protein sequence ID" value="MFD1517236.1"/>
    <property type="molecule type" value="Genomic_DNA"/>
</dbReference>
<dbReference type="Pfam" id="PF14602">
    <property type="entry name" value="Hexapep_2"/>
    <property type="match status" value="1"/>
</dbReference>
<protein>
    <submittedName>
        <fullName evidence="2">DapH/DapD/GlmU-related protein</fullName>
    </submittedName>
</protein>
<sequence>MIPRLLNGMIRPDADYPLYGFHYSIHRTIARLSNNRFMGDLFGDSSYIVHYLRWIGYDLSSVVQTGSNFGQKTKHENPFLVTIGSGTMVADGLAILNADFSHTSFRLSATRIGAHSFLGNSIYYPAQSRVGDNCLLASKAMVPIEGPLRERTGLLGSPTFPIPRTVERDKAQRLGRGIQRRRLRAKNRHNIVTMVLFLFLRWFFLLSTLVITGAVSEGYTEWSPSAALVLSGLFYPLWTIVVWTLTERLVTPRFRRLRPQYCSIYDRYFRQHERYWKANWQDYYVLLNGTPLKNLLWRMLGVRIGRRLFDDGLEMTERSLVSIGDDCTANQLTGIQGHSQEDGAFKSDYITIGSRVTLGAGAWVNYGAKIGDDVVIEPHSYVMKGEEIPPGACWSGNPAVEVRNDHGLVRPVRQPTERAASA</sequence>
<dbReference type="InterPro" id="IPR050179">
    <property type="entry name" value="Trans_hexapeptide_repeat"/>
</dbReference>
<keyword evidence="3" id="KW-1185">Reference proteome</keyword>
<evidence type="ECO:0000256" key="1">
    <source>
        <dbReference type="SAM" id="Phobius"/>
    </source>
</evidence>
<reference evidence="3" key="1">
    <citation type="journal article" date="2019" name="Int. J. Syst. Evol. Microbiol.">
        <title>The Global Catalogue of Microorganisms (GCM) 10K type strain sequencing project: providing services to taxonomists for standard genome sequencing and annotation.</title>
        <authorList>
            <consortium name="The Broad Institute Genomics Platform"/>
            <consortium name="The Broad Institute Genome Sequencing Center for Infectious Disease"/>
            <person name="Wu L."/>
            <person name="Ma J."/>
        </authorList>
    </citation>
    <scope>NUCLEOTIDE SEQUENCE [LARGE SCALE GENOMIC DNA]</scope>
    <source>
        <strain evidence="3">CCM 7043</strain>
    </source>
</reference>
<dbReference type="PANTHER" id="PTHR43300:SF11">
    <property type="entry name" value="ACETYLTRANSFERASE RV3034C-RELATED"/>
    <property type="match status" value="1"/>
</dbReference>
<dbReference type="RefSeq" id="WP_344719000.1">
    <property type="nucleotide sequence ID" value="NZ_BAAAUS010000002.1"/>
</dbReference>
<comment type="caution">
    <text evidence="2">The sequence shown here is derived from an EMBL/GenBank/DDBJ whole genome shotgun (WGS) entry which is preliminary data.</text>
</comment>
<keyword evidence="1" id="KW-1133">Transmembrane helix</keyword>
<dbReference type="InterPro" id="IPR001451">
    <property type="entry name" value="Hexapep"/>
</dbReference>
<name>A0ABW4ENV6_9PSEU</name>
<evidence type="ECO:0000313" key="3">
    <source>
        <dbReference type="Proteomes" id="UP001597114"/>
    </source>
</evidence>
<keyword evidence="1" id="KW-0472">Membrane</keyword>
<keyword evidence="1" id="KW-0812">Transmembrane</keyword>
<proteinExistence type="predicted"/>
<accession>A0ABW4ENV6</accession>
<feature type="transmembrane region" description="Helical" evidence="1">
    <location>
        <begin position="226"/>
        <end position="246"/>
    </location>
</feature>